<dbReference type="EMBL" id="CP019288">
    <property type="protein sequence ID" value="QHI35190.1"/>
    <property type="molecule type" value="Genomic_DNA"/>
</dbReference>
<reference evidence="2 3" key="1">
    <citation type="journal article" date="2013" name="Int. J. Syst. Evol. Microbiol.">
        <title>Kordia antarctica sp. nov., isolated from Antarctic seawater.</title>
        <authorList>
            <person name="Baek K."/>
            <person name="Choi A."/>
            <person name="Kang I."/>
            <person name="Lee K."/>
            <person name="Cho J.C."/>
        </authorList>
    </citation>
    <scope>NUCLEOTIDE SEQUENCE [LARGE SCALE GENOMIC DNA]</scope>
    <source>
        <strain evidence="2 3">IMCC3317</strain>
    </source>
</reference>
<keyword evidence="1" id="KW-0732">Signal</keyword>
<evidence type="ECO:0000313" key="2">
    <source>
        <dbReference type="EMBL" id="QHI35190.1"/>
    </source>
</evidence>
<evidence type="ECO:0000256" key="1">
    <source>
        <dbReference type="SAM" id="SignalP"/>
    </source>
</evidence>
<feature type="signal peptide" evidence="1">
    <location>
        <begin position="1"/>
        <end position="27"/>
    </location>
</feature>
<feature type="chain" id="PRO_5029774647" description="Secreted protein" evidence="1">
    <location>
        <begin position="28"/>
        <end position="240"/>
    </location>
</feature>
<dbReference type="Proteomes" id="UP000464657">
    <property type="component" value="Chromosome"/>
</dbReference>
<dbReference type="AlphaFoldDB" id="A0A7L4ZFB9"/>
<dbReference type="KEGG" id="kan:IMCC3317_05360"/>
<keyword evidence="3" id="KW-1185">Reference proteome</keyword>
<protein>
    <recommendedName>
        <fullName evidence="4">Secreted protein</fullName>
    </recommendedName>
</protein>
<organism evidence="2 3">
    <name type="scientific">Kordia antarctica</name>
    <dbReference type="NCBI Taxonomy" id="1218801"/>
    <lineage>
        <taxon>Bacteria</taxon>
        <taxon>Pseudomonadati</taxon>
        <taxon>Bacteroidota</taxon>
        <taxon>Flavobacteriia</taxon>
        <taxon>Flavobacteriales</taxon>
        <taxon>Flavobacteriaceae</taxon>
        <taxon>Kordia</taxon>
    </lineage>
</organism>
<sequence>MVSSSYIKTKIRITIALILIGMLSAYAQKDTTKTKTTDVDITKGRIKLPFPKPEEPLKQQKNSPNFMEFKTPSLLTKKRTSLIKLPESNLTSLKEEKEIQFVGQEQFVTRNKEFERKLNNKDKEIRPEYKVEQYLGDFRSNGKFVEIVCRDHEFVDGDRVRVFVNDVIVADNIRLEAAYKKINVTLEKGFNKIDFQALNQGSSGPNTAEFRVYNDKGELISANEWNLTTGVKATMIIVKE</sequence>
<evidence type="ECO:0000313" key="3">
    <source>
        <dbReference type="Proteomes" id="UP000464657"/>
    </source>
</evidence>
<proteinExistence type="predicted"/>
<name>A0A7L4ZFB9_9FLAO</name>
<evidence type="ECO:0008006" key="4">
    <source>
        <dbReference type="Google" id="ProtNLM"/>
    </source>
</evidence>
<gene>
    <name evidence="2" type="ORF">IMCC3317_05360</name>
</gene>
<accession>A0A7L4ZFB9</accession>